<evidence type="ECO:0000256" key="1">
    <source>
        <dbReference type="SAM" id="MobiDB-lite"/>
    </source>
</evidence>
<evidence type="ECO:0000313" key="4">
    <source>
        <dbReference type="Proteomes" id="UP000295252"/>
    </source>
</evidence>
<dbReference type="AlphaFoldDB" id="A0A068U7K5"/>
<keyword evidence="2" id="KW-0472">Membrane</keyword>
<evidence type="ECO:0000313" key="3">
    <source>
        <dbReference type="EMBL" id="CDP04242.1"/>
    </source>
</evidence>
<organism evidence="3 4">
    <name type="scientific">Coffea canephora</name>
    <name type="common">Robusta coffee</name>
    <dbReference type="NCBI Taxonomy" id="49390"/>
    <lineage>
        <taxon>Eukaryota</taxon>
        <taxon>Viridiplantae</taxon>
        <taxon>Streptophyta</taxon>
        <taxon>Embryophyta</taxon>
        <taxon>Tracheophyta</taxon>
        <taxon>Spermatophyta</taxon>
        <taxon>Magnoliopsida</taxon>
        <taxon>eudicotyledons</taxon>
        <taxon>Gunneridae</taxon>
        <taxon>Pentapetalae</taxon>
        <taxon>asterids</taxon>
        <taxon>lamiids</taxon>
        <taxon>Gentianales</taxon>
        <taxon>Rubiaceae</taxon>
        <taxon>Ixoroideae</taxon>
        <taxon>Gardenieae complex</taxon>
        <taxon>Bertiereae - Coffeeae clade</taxon>
        <taxon>Coffeeae</taxon>
        <taxon>Coffea</taxon>
    </lineage>
</organism>
<evidence type="ECO:0008006" key="5">
    <source>
        <dbReference type="Google" id="ProtNLM"/>
    </source>
</evidence>
<dbReference type="PhylomeDB" id="A0A068U7K5"/>
<dbReference type="FunCoup" id="A0A068U7K5">
    <property type="interactions" value="1529"/>
</dbReference>
<keyword evidence="2" id="KW-0812">Transmembrane</keyword>
<dbReference type="PANTHER" id="PTHR36359:SF1">
    <property type="entry name" value="PROTEIN RESISTANCE TO PHYTOPHTHORA 1, CHLOROPLASTIC"/>
    <property type="match status" value="1"/>
</dbReference>
<sequence length="255" mass="28423">MSSLSLSTSLCHCNYINCQDLKPRLISASFLRNQGWISSHQLPSKRFSLHSTGSSNGPSDTKIALKEEESSSSSSSSQEEERVVQEFNGKEVAQLPEKEGERNSSSTGAPLLDKDLKKVVQKTAATFAPRASVATKNPAVPGTILYTVFEVQGYVSMLLGGALSFNLIFPSNEPDIWRLMGMWSIWMFTIPSLRARDCSKNEKEALNYLFLLIPLLNVLIPFFWKSFAVVWSADTIAFFGMYAWKMGLLQKAEME</sequence>
<reference evidence="4" key="1">
    <citation type="journal article" date="2014" name="Science">
        <title>The coffee genome provides insight into the convergent evolution of caffeine biosynthesis.</title>
        <authorList>
            <person name="Denoeud F."/>
            <person name="Carretero-Paulet L."/>
            <person name="Dereeper A."/>
            <person name="Droc G."/>
            <person name="Guyot R."/>
            <person name="Pietrella M."/>
            <person name="Zheng C."/>
            <person name="Alberti A."/>
            <person name="Anthony F."/>
            <person name="Aprea G."/>
            <person name="Aury J.M."/>
            <person name="Bento P."/>
            <person name="Bernard M."/>
            <person name="Bocs S."/>
            <person name="Campa C."/>
            <person name="Cenci A."/>
            <person name="Combes M.C."/>
            <person name="Crouzillat D."/>
            <person name="Da Silva C."/>
            <person name="Daddiego L."/>
            <person name="De Bellis F."/>
            <person name="Dussert S."/>
            <person name="Garsmeur O."/>
            <person name="Gayraud T."/>
            <person name="Guignon V."/>
            <person name="Jahn K."/>
            <person name="Jamilloux V."/>
            <person name="Joet T."/>
            <person name="Labadie K."/>
            <person name="Lan T."/>
            <person name="Leclercq J."/>
            <person name="Lepelley M."/>
            <person name="Leroy T."/>
            <person name="Li L.T."/>
            <person name="Librado P."/>
            <person name="Lopez L."/>
            <person name="Munoz A."/>
            <person name="Noel B."/>
            <person name="Pallavicini A."/>
            <person name="Perrotta G."/>
            <person name="Poncet V."/>
            <person name="Pot D."/>
            <person name="Priyono X."/>
            <person name="Rigoreau M."/>
            <person name="Rouard M."/>
            <person name="Rozas J."/>
            <person name="Tranchant-Dubreuil C."/>
            <person name="VanBuren R."/>
            <person name="Zhang Q."/>
            <person name="Andrade A.C."/>
            <person name="Argout X."/>
            <person name="Bertrand B."/>
            <person name="de Kochko A."/>
            <person name="Graziosi G."/>
            <person name="Henry R.J."/>
            <person name="Jayarama X."/>
            <person name="Ming R."/>
            <person name="Nagai C."/>
            <person name="Rounsley S."/>
            <person name="Sankoff D."/>
            <person name="Giuliano G."/>
            <person name="Albert V.A."/>
            <person name="Wincker P."/>
            <person name="Lashermes P."/>
        </authorList>
    </citation>
    <scope>NUCLEOTIDE SEQUENCE [LARGE SCALE GENOMIC DNA]</scope>
    <source>
        <strain evidence="4">cv. DH200-94</strain>
    </source>
</reference>
<dbReference type="EMBL" id="HG739096">
    <property type="protein sequence ID" value="CDP04242.1"/>
    <property type="molecule type" value="Genomic_DNA"/>
</dbReference>
<keyword evidence="4" id="KW-1185">Reference proteome</keyword>
<feature type="transmembrane region" description="Helical" evidence="2">
    <location>
        <begin position="205"/>
        <end position="224"/>
    </location>
</feature>
<dbReference type="InterPro" id="IPR044966">
    <property type="entry name" value="RPH1"/>
</dbReference>
<feature type="region of interest" description="Disordered" evidence="1">
    <location>
        <begin position="48"/>
        <end position="110"/>
    </location>
</feature>
<evidence type="ECO:0000256" key="2">
    <source>
        <dbReference type="SAM" id="Phobius"/>
    </source>
</evidence>
<keyword evidence="2" id="KW-1133">Transmembrane helix</keyword>
<dbReference type="Gramene" id="CDP04242">
    <property type="protein sequence ID" value="CDP04242"/>
    <property type="gene ID" value="GSCOC_T00017573001"/>
</dbReference>
<proteinExistence type="predicted"/>
<gene>
    <name evidence="3" type="ORF">GSCOC_T00017573001</name>
</gene>
<dbReference type="InParanoid" id="A0A068U7K5"/>
<dbReference type="PANTHER" id="PTHR36359">
    <property type="entry name" value="PROTEIN RESISTANCE TO PHYTOPHTHORA 1, CHLOROPLASTIC"/>
    <property type="match status" value="1"/>
</dbReference>
<accession>A0A068U7K5</accession>
<feature type="transmembrane region" description="Helical" evidence="2">
    <location>
        <begin position="230"/>
        <end position="249"/>
    </location>
</feature>
<feature type="compositionally biased region" description="Polar residues" evidence="1">
    <location>
        <begin position="49"/>
        <end position="59"/>
    </location>
</feature>
<dbReference type="GO" id="GO:0006952">
    <property type="term" value="P:defense response"/>
    <property type="evidence" value="ECO:0007669"/>
    <property type="project" value="InterPro"/>
</dbReference>
<protein>
    <recommendedName>
        <fullName evidence="5">Resistance to phytophthora 1</fullName>
    </recommendedName>
</protein>
<dbReference type="GO" id="GO:0009507">
    <property type="term" value="C:chloroplast"/>
    <property type="evidence" value="ECO:0007669"/>
    <property type="project" value="TreeGrafter"/>
</dbReference>
<name>A0A068U7K5_COFCA</name>
<dbReference type="Proteomes" id="UP000295252">
    <property type="component" value="Chromosome XI"/>
</dbReference>
<dbReference type="STRING" id="49390.A0A068U7K5"/>
<dbReference type="OrthoDB" id="424372at2759"/>
<feature type="transmembrane region" description="Helical" evidence="2">
    <location>
        <begin position="176"/>
        <end position="193"/>
    </location>
</feature>